<name>A0A1D2N856_ORCCI</name>
<sequence>MYKFAVLVAFAALLAVATAQYGYGHYDNGLGYGAYSLYNGGATYGIGSYGGHGTHGHGGYRGALPYGGMAMVGTLVKRPSTKPVRN</sequence>
<protein>
    <submittedName>
        <fullName evidence="2">Uncharacterized protein</fullName>
    </submittedName>
</protein>
<accession>A0A1D2N856</accession>
<keyword evidence="1" id="KW-0732">Signal</keyword>
<comment type="caution">
    <text evidence="2">The sequence shown here is derived from an EMBL/GenBank/DDBJ whole genome shotgun (WGS) entry which is preliminary data.</text>
</comment>
<reference evidence="2 3" key="1">
    <citation type="journal article" date="2016" name="Genome Biol. Evol.">
        <title>Gene Family Evolution Reflects Adaptation to Soil Environmental Stressors in the Genome of the Collembolan Orchesella cincta.</title>
        <authorList>
            <person name="Faddeeva-Vakhrusheva A."/>
            <person name="Derks M.F."/>
            <person name="Anvar S.Y."/>
            <person name="Agamennone V."/>
            <person name="Suring W."/>
            <person name="Smit S."/>
            <person name="van Straalen N.M."/>
            <person name="Roelofs D."/>
        </authorList>
    </citation>
    <scope>NUCLEOTIDE SEQUENCE [LARGE SCALE GENOMIC DNA]</scope>
    <source>
        <tissue evidence="2">Mixed pool</tissue>
    </source>
</reference>
<dbReference type="AlphaFoldDB" id="A0A1D2N856"/>
<dbReference type="Proteomes" id="UP000094527">
    <property type="component" value="Unassembled WGS sequence"/>
</dbReference>
<proteinExistence type="predicted"/>
<evidence type="ECO:0000313" key="2">
    <source>
        <dbReference type="EMBL" id="ODN01432.1"/>
    </source>
</evidence>
<evidence type="ECO:0000256" key="1">
    <source>
        <dbReference type="SAM" id="SignalP"/>
    </source>
</evidence>
<dbReference type="EMBL" id="LJIJ01000152">
    <property type="protein sequence ID" value="ODN01432.1"/>
    <property type="molecule type" value="Genomic_DNA"/>
</dbReference>
<gene>
    <name evidence="2" type="ORF">Ocin01_05266</name>
</gene>
<feature type="signal peptide" evidence="1">
    <location>
        <begin position="1"/>
        <end position="19"/>
    </location>
</feature>
<feature type="chain" id="PRO_5008905188" evidence="1">
    <location>
        <begin position="20"/>
        <end position="86"/>
    </location>
</feature>
<evidence type="ECO:0000313" key="3">
    <source>
        <dbReference type="Proteomes" id="UP000094527"/>
    </source>
</evidence>
<keyword evidence="3" id="KW-1185">Reference proteome</keyword>
<organism evidence="2 3">
    <name type="scientific">Orchesella cincta</name>
    <name type="common">Springtail</name>
    <name type="synonym">Podura cincta</name>
    <dbReference type="NCBI Taxonomy" id="48709"/>
    <lineage>
        <taxon>Eukaryota</taxon>
        <taxon>Metazoa</taxon>
        <taxon>Ecdysozoa</taxon>
        <taxon>Arthropoda</taxon>
        <taxon>Hexapoda</taxon>
        <taxon>Collembola</taxon>
        <taxon>Entomobryomorpha</taxon>
        <taxon>Entomobryoidea</taxon>
        <taxon>Orchesellidae</taxon>
        <taxon>Orchesellinae</taxon>
        <taxon>Orchesella</taxon>
    </lineage>
</organism>